<keyword evidence="4" id="KW-0223">Dioxygenase</keyword>
<dbReference type="InterPro" id="IPR005123">
    <property type="entry name" value="Oxoglu/Fe-dep_dioxygenase_dom"/>
</dbReference>
<dbReference type="AlphaFoldDB" id="A0A7E4UX56"/>
<evidence type="ECO:0000256" key="7">
    <source>
        <dbReference type="SAM" id="SignalP"/>
    </source>
</evidence>
<evidence type="ECO:0000256" key="4">
    <source>
        <dbReference type="ARBA" id="ARBA00022964"/>
    </source>
</evidence>
<evidence type="ECO:0000313" key="10">
    <source>
        <dbReference type="WBParaSite" id="Pan_g13873.t1"/>
    </source>
</evidence>
<feature type="signal peptide" evidence="7">
    <location>
        <begin position="1"/>
        <end position="23"/>
    </location>
</feature>
<dbReference type="PROSITE" id="PS51471">
    <property type="entry name" value="FE2OG_OXY"/>
    <property type="match status" value="1"/>
</dbReference>
<dbReference type="PANTHER" id="PTHR10869">
    <property type="entry name" value="PROLYL 4-HYDROXYLASE ALPHA SUBUNIT"/>
    <property type="match status" value="1"/>
</dbReference>
<evidence type="ECO:0000313" key="9">
    <source>
        <dbReference type="Proteomes" id="UP000492821"/>
    </source>
</evidence>
<dbReference type="InterPro" id="IPR044862">
    <property type="entry name" value="Pro_4_hyd_alph_FE2OG_OXY"/>
</dbReference>
<dbReference type="GO" id="GO:0031418">
    <property type="term" value="F:L-ascorbic acid binding"/>
    <property type="evidence" value="ECO:0007669"/>
    <property type="project" value="UniProtKB-KW"/>
</dbReference>
<name>A0A7E4UX56_PANRE</name>
<feature type="domain" description="Fe2OG dioxygenase" evidence="8">
    <location>
        <begin position="171"/>
        <end position="276"/>
    </location>
</feature>
<organism evidence="9 10">
    <name type="scientific">Panagrellus redivivus</name>
    <name type="common">Microworm</name>
    <dbReference type="NCBI Taxonomy" id="6233"/>
    <lineage>
        <taxon>Eukaryota</taxon>
        <taxon>Metazoa</taxon>
        <taxon>Ecdysozoa</taxon>
        <taxon>Nematoda</taxon>
        <taxon>Chromadorea</taxon>
        <taxon>Rhabditida</taxon>
        <taxon>Tylenchina</taxon>
        <taxon>Panagrolaimomorpha</taxon>
        <taxon>Panagrolaimoidea</taxon>
        <taxon>Panagrolaimidae</taxon>
        <taxon>Panagrellus</taxon>
    </lineage>
</organism>
<evidence type="ECO:0000256" key="1">
    <source>
        <dbReference type="ARBA" id="ARBA00001961"/>
    </source>
</evidence>
<keyword evidence="6" id="KW-0408">Iron</keyword>
<dbReference type="InterPro" id="IPR006620">
    <property type="entry name" value="Pro_4_hyd_alph"/>
</dbReference>
<keyword evidence="7" id="KW-0732">Signal</keyword>
<dbReference type="GO" id="GO:0005783">
    <property type="term" value="C:endoplasmic reticulum"/>
    <property type="evidence" value="ECO:0007669"/>
    <property type="project" value="TreeGrafter"/>
</dbReference>
<dbReference type="SMART" id="SM00702">
    <property type="entry name" value="P4Hc"/>
    <property type="match status" value="1"/>
</dbReference>
<dbReference type="Gene3D" id="2.60.120.620">
    <property type="entry name" value="q2cbj1_9rhob like domain"/>
    <property type="match status" value="1"/>
</dbReference>
<dbReference type="PANTHER" id="PTHR10869:SF210">
    <property type="entry name" value="FE2OG DIOXYGENASE DOMAIN-CONTAINING PROTEIN"/>
    <property type="match status" value="1"/>
</dbReference>
<dbReference type="WBParaSite" id="Pan_g13873.t1">
    <property type="protein sequence ID" value="Pan_g13873.t1"/>
    <property type="gene ID" value="Pan_g13873"/>
</dbReference>
<protein>
    <submittedName>
        <fullName evidence="10">Fe2OG dioxygenase domain-containing protein</fullName>
    </submittedName>
</protein>
<dbReference type="Pfam" id="PF13640">
    <property type="entry name" value="2OG-FeII_Oxy_3"/>
    <property type="match status" value="1"/>
</dbReference>
<dbReference type="Proteomes" id="UP000492821">
    <property type="component" value="Unassembled WGS sequence"/>
</dbReference>
<proteinExistence type="predicted"/>
<keyword evidence="5" id="KW-0560">Oxidoreductase</keyword>
<sequence length="299" mass="33948">MVVHPVKLCLFAVIIIAVKYCHVIYVPAEPSITSADGETKKESQPKENRSISSYWGSDAWKMCHDPDNYFRSTPDLYSVRLRHFITPLDVEIRGYNPLAVRIVNVIGKSTLDRIEQRFLEDQPEEATVFENGTSIVQSSRIADTLWVPNEDILAITLRRRLSQFTTINFKNAEQPLIMSYQPGGHYAAHHDCFFPPDYWHATMGGRVATALIIVKKAEKGGGTVFPNHRTVVQPNPGDVILWFNLNSNGEQENDSLHGGCPIIKGQKMAVSFWIRDKYQYDLTSPISGKSYRMENLFGW</sequence>
<dbReference type="GO" id="GO:0005506">
    <property type="term" value="F:iron ion binding"/>
    <property type="evidence" value="ECO:0007669"/>
    <property type="project" value="InterPro"/>
</dbReference>
<evidence type="ECO:0000259" key="8">
    <source>
        <dbReference type="PROSITE" id="PS51471"/>
    </source>
</evidence>
<reference evidence="9" key="1">
    <citation type="journal article" date="2013" name="Genetics">
        <title>The draft genome and transcriptome of Panagrellus redivivus are shaped by the harsh demands of a free-living lifestyle.</title>
        <authorList>
            <person name="Srinivasan J."/>
            <person name="Dillman A.R."/>
            <person name="Macchietto M.G."/>
            <person name="Heikkinen L."/>
            <person name="Lakso M."/>
            <person name="Fracchia K.M."/>
            <person name="Antoshechkin I."/>
            <person name="Mortazavi A."/>
            <person name="Wong G."/>
            <person name="Sternberg P.W."/>
        </authorList>
    </citation>
    <scope>NUCLEOTIDE SEQUENCE [LARGE SCALE GENOMIC DNA]</scope>
    <source>
        <strain evidence="9">MT8872</strain>
    </source>
</reference>
<evidence type="ECO:0000256" key="3">
    <source>
        <dbReference type="ARBA" id="ARBA00022896"/>
    </source>
</evidence>
<reference evidence="10" key="2">
    <citation type="submission" date="2020-10" db="UniProtKB">
        <authorList>
            <consortium name="WormBaseParasite"/>
        </authorList>
    </citation>
    <scope>IDENTIFICATION</scope>
</reference>
<evidence type="ECO:0000256" key="2">
    <source>
        <dbReference type="ARBA" id="ARBA00022723"/>
    </source>
</evidence>
<evidence type="ECO:0000256" key="6">
    <source>
        <dbReference type="ARBA" id="ARBA00023004"/>
    </source>
</evidence>
<feature type="chain" id="PRO_5028905758" evidence="7">
    <location>
        <begin position="24"/>
        <end position="299"/>
    </location>
</feature>
<keyword evidence="2" id="KW-0479">Metal-binding</keyword>
<evidence type="ECO:0000256" key="5">
    <source>
        <dbReference type="ARBA" id="ARBA00023002"/>
    </source>
</evidence>
<dbReference type="GO" id="GO:0004656">
    <property type="term" value="F:procollagen-proline 4-dioxygenase activity"/>
    <property type="evidence" value="ECO:0007669"/>
    <property type="project" value="TreeGrafter"/>
</dbReference>
<dbReference type="InterPro" id="IPR045054">
    <property type="entry name" value="P4HA-like"/>
</dbReference>
<keyword evidence="3" id="KW-0847">Vitamin C</keyword>
<accession>A0A7E4UX56</accession>
<keyword evidence="9" id="KW-1185">Reference proteome</keyword>
<comment type="cofactor">
    <cofactor evidence="1">
        <name>L-ascorbate</name>
        <dbReference type="ChEBI" id="CHEBI:38290"/>
    </cofactor>
</comment>